<dbReference type="AlphaFoldDB" id="G4ZS65"/>
<feature type="signal peptide" evidence="1">
    <location>
        <begin position="1"/>
        <end position="22"/>
    </location>
</feature>
<proteinExistence type="predicted"/>
<dbReference type="InParanoid" id="G4ZS65"/>
<dbReference type="GeneID" id="20642293"/>
<dbReference type="Proteomes" id="UP000002640">
    <property type="component" value="Unassembled WGS sequence"/>
</dbReference>
<evidence type="ECO:0000256" key="1">
    <source>
        <dbReference type="SAM" id="SignalP"/>
    </source>
</evidence>
<evidence type="ECO:0000313" key="3">
    <source>
        <dbReference type="Proteomes" id="UP000002640"/>
    </source>
</evidence>
<gene>
    <name evidence="2" type="ORF">PHYSODRAFT_303515</name>
</gene>
<keyword evidence="3" id="KW-1185">Reference proteome</keyword>
<reference evidence="2 3" key="1">
    <citation type="journal article" date="2006" name="Science">
        <title>Phytophthora genome sequences uncover evolutionary origins and mechanisms of pathogenesis.</title>
        <authorList>
            <person name="Tyler B.M."/>
            <person name="Tripathy S."/>
            <person name="Zhang X."/>
            <person name="Dehal P."/>
            <person name="Jiang R.H."/>
            <person name="Aerts A."/>
            <person name="Arredondo F.D."/>
            <person name="Baxter L."/>
            <person name="Bensasson D."/>
            <person name="Beynon J.L."/>
            <person name="Chapman J."/>
            <person name="Damasceno C.M."/>
            <person name="Dorrance A.E."/>
            <person name="Dou D."/>
            <person name="Dickerman A.W."/>
            <person name="Dubchak I.L."/>
            <person name="Garbelotto M."/>
            <person name="Gijzen M."/>
            <person name="Gordon S.G."/>
            <person name="Govers F."/>
            <person name="Grunwald N.J."/>
            <person name="Huang W."/>
            <person name="Ivors K.L."/>
            <person name="Jones R.W."/>
            <person name="Kamoun S."/>
            <person name="Krampis K."/>
            <person name="Lamour K.H."/>
            <person name="Lee M.K."/>
            <person name="McDonald W.H."/>
            <person name="Medina M."/>
            <person name="Meijer H.J."/>
            <person name="Nordberg E.K."/>
            <person name="Maclean D.J."/>
            <person name="Ospina-Giraldo M.D."/>
            <person name="Morris P.F."/>
            <person name="Phuntumart V."/>
            <person name="Putnam N.H."/>
            <person name="Rash S."/>
            <person name="Rose J.K."/>
            <person name="Sakihama Y."/>
            <person name="Salamov A.A."/>
            <person name="Savidor A."/>
            <person name="Scheuring C.F."/>
            <person name="Smith B.M."/>
            <person name="Sobral B.W."/>
            <person name="Terry A."/>
            <person name="Torto-Alalibo T.A."/>
            <person name="Win J."/>
            <person name="Xu Z."/>
            <person name="Zhang H."/>
            <person name="Grigoriev I.V."/>
            <person name="Rokhsar D.S."/>
            <person name="Boore J.L."/>
        </authorList>
    </citation>
    <scope>NUCLEOTIDE SEQUENCE [LARGE SCALE GENOMIC DNA]</scope>
    <source>
        <strain evidence="2 3">P6497</strain>
    </source>
</reference>
<protein>
    <submittedName>
        <fullName evidence="2">Uncharacterized protein</fullName>
    </submittedName>
</protein>
<evidence type="ECO:0000313" key="2">
    <source>
        <dbReference type="EMBL" id="EGZ14361.1"/>
    </source>
</evidence>
<sequence length="166" mass="18131">MNFNILLSTLYATGLYVGAVSANDWSTLVAMFSKSSYAGESDVFGLTDDLSCHNLKNTNQKLASLACGPSKDCLDIKLFTSPNCPVDSRPVLVGGDTQHVENIHNETETIGFQSFRISTTNCNTSPPPIMNLRVKLRHLLESTPGFSDDAKYAINNVLDESFYEGL</sequence>
<feature type="chain" id="PRO_5003472533" evidence="1">
    <location>
        <begin position="23"/>
        <end position="166"/>
    </location>
</feature>
<dbReference type="KEGG" id="psoj:PHYSODRAFT_303515"/>
<keyword evidence="1" id="KW-0732">Signal</keyword>
<dbReference type="RefSeq" id="XP_009531790.1">
    <property type="nucleotide sequence ID" value="XM_009533495.1"/>
</dbReference>
<accession>G4ZS65</accession>
<organism evidence="2 3">
    <name type="scientific">Phytophthora sojae (strain P6497)</name>
    <name type="common">Soybean stem and root rot agent</name>
    <name type="synonym">Phytophthora megasperma f. sp. glycines</name>
    <dbReference type="NCBI Taxonomy" id="1094619"/>
    <lineage>
        <taxon>Eukaryota</taxon>
        <taxon>Sar</taxon>
        <taxon>Stramenopiles</taxon>
        <taxon>Oomycota</taxon>
        <taxon>Peronosporomycetes</taxon>
        <taxon>Peronosporales</taxon>
        <taxon>Peronosporaceae</taxon>
        <taxon>Phytophthora</taxon>
    </lineage>
</organism>
<name>G4ZS65_PHYSP</name>
<dbReference type="EMBL" id="JH159156">
    <property type="protein sequence ID" value="EGZ14361.1"/>
    <property type="molecule type" value="Genomic_DNA"/>
</dbReference>